<dbReference type="PIRSF" id="PIRSF005859">
    <property type="entry name" value="PBR"/>
    <property type="match status" value="1"/>
</dbReference>
<comment type="similarity">
    <text evidence="2">Belongs to the TspO/BZRP family.</text>
</comment>
<dbReference type="CDD" id="cd15904">
    <property type="entry name" value="TSPO_MBR"/>
    <property type="match status" value="1"/>
</dbReference>
<evidence type="ECO:0000256" key="1">
    <source>
        <dbReference type="ARBA" id="ARBA00004141"/>
    </source>
</evidence>
<keyword evidence="3 6" id="KW-0812">Transmembrane</keyword>
<sequence length="146" mass="16959">MSYIYYLVTVALSAGLASYFTSQGLKLPKYVNSKKPSWYPPSYLFGIMWTIIYLLYSYSWFLSSNYGSLQSIFIINMILNVLWCYLFFSLGLWDSALITLIALDFVLLAQIIQFYKYDKLGSILLIPYLGWGLFATFLNYTMINLN</sequence>
<dbReference type="Pfam" id="PF03073">
    <property type="entry name" value="TspO_MBR"/>
    <property type="match status" value="1"/>
</dbReference>
<feature type="transmembrane region" description="Helical" evidence="6">
    <location>
        <begin position="122"/>
        <end position="143"/>
    </location>
</feature>
<evidence type="ECO:0000256" key="3">
    <source>
        <dbReference type="ARBA" id="ARBA00022692"/>
    </source>
</evidence>
<accession>A0A6C0IEV2</accession>
<dbReference type="PANTHER" id="PTHR10057">
    <property type="entry name" value="PERIPHERAL-TYPE BENZODIAZEPINE RECEPTOR"/>
    <property type="match status" value="1"/>
</dbReference>
<dbReference type="InterPro" id="IPR038330">
    <property type="entry name" value="TspO/MBR-related_sf"/>
</dbReference>
<feature type="transmembrane region" description="Helical" evidence="6">
    <location>
        <begin position="68"/>
        <end position="90"/>
    </location>
</feature>
<evidence type="ECO:0008006" key="8">
    <source>
        <dbReference type="Google" id="ProtNLM"/>
    </source>
</evidence>
<proteinExistence type="inferred from homology"/>
<keyword evidence="5 6" id="KW-0472">Membrane</keyword>
<protein>
    <recommendedName>
        <fullName evidence="8">TspO/MBR family protein</fullName>
    </recommendedName>
</protein>
<dbReference type="GO" id="GO:0033013">
    <property type="term" value="P:tetrapyrrole metabolic process"/>
    <property type="evidence" value="ECO:0007669"/>
    <property type="project" value="UniProtKB-ARBA"/>
</dbReference>
<comment type="subcellular location">
    <subcellularLocation>
        <location evidence="1">Membrane</location>
        <topology evidence="1">Multi-pass membrane protein</topology>
    </subcellularLocation>
</comment>
<dbReference type="Gene3D" id="1.20.1260.100">
    <property type="entry name" value="TspO/MBR protein"/>
    <property type="match status" value="1"/>
</dbReference>
<dbReference type="PANTHER" id="PTHR10057:SF0">
    <property type="entry name" value="TRANSLOCATOR PROTEIN"/>
    <property type="match status" value="1"/>
</dbReference>
<organism evidence="7">
    <name type="scientific">viral metagenome</name>
    <dbReference type="NCBI Taxonomy" id="1070528"/>
    <lineage>
        <taxon>unclassified sequences</taxon>
        <taxon>metagenomes</taxon>
        <taxon>organismal metagenomes</taxon>
    </lineage>
</organism>
<dbReference type="AlphaFoldDB" id="A0A6C0IEV2"/>
<dbReference type="FunFam" id="1.20.1260.100:FF:000001">
    <property type="entry name" value="translocator protein 2"/>
    <property type="match status" value="1"/>
</dbReference>
<dbReference type="GO" id="GO:0016020">
    <property type="term" value="C:membrane"/>
    <property type="evidence" value="ECO:0007669"/>
    <property type="project" value="UniProtKB-SubCell"/>
</dbReference>
<evidence type="ECO:0000256" key="2">
    <source>
        <dbReference type="ARBA" id="ARBA00007524"/>
    </source>
</evidence>
<evidence type="ECO:0000256" key="6">
    <source>
        <dbReference type="SAM" id="Phobius"/>
    </source>
</evidence>
<feature type="transmembrane region" description="Helical" evidence="6">
    <location>
        <begin position="96"/>
        <end position="115"/>
    </location>
</feature>
<dbReference type="EMBL" id="MN740165">
    <property type="protein sequence ID" value="QHT91422.1"/>
    <property type="molecule type" value="Genomic_DNA"/>
</dbReference>
<reference evidence="7" key="1">
    <citation type="journal article" date="2020" name="Nature">
        <title>Giant virus diversity and host interactions through global metagenomics.</title>
        <authorList>
            <person name="Schulz F."/>
            <person name="Roux S."/>
            <person name="Paez-Espino D."/>
            <person name="Jungbluth S."/>
            <person name="Walsh D.A."/>
            <person name="Denef V.J."/>
            <person name="McMahon K.D."/>
            <person name="Konstantinidis K.T."/>
            <person name="Eloe-Fadrosh E.A."/>
            <person name="Kyrpides N.C."/>
            <person name="Woyke T."/>
        </authorList>
    </citation>
    <scope>NUCLEOTIDE SEQUENCE</scope>
    <source>
        <strain evidence="7">GVMAG-M-3300023184-77</strain>
    </source>
</reference>
<evidence type="ECO:0000256" key="5">
    <source>
        <dbReference type="ARBA" id="ARBA00023136"/>
    </source>
</evidence>
<dbReference type="InterPro" id="IPR004307">
    <property type="entry name" value="TspO_MBR"/>
</dbReference>
<feature type="transmembrane region" description="Helical" evidence="6">
    <location>
        <begin position="38"/>
        <end position="56"/>
    </location>
</feature>
<name>A0A6C0IEV2_9ZZZZ</name>
<evidence type="ECO:0000313" key="7">
    <source>
        <dbReference type="EMBL" id="QHT91422.1"/>
    </source>
</evidence>
<evidence type="ECO:0000256" key="4">
    <source>
        <dbReference type="ARBA" id="ARBA00022989"/>
    </source>
</evidence>
<keyword evidence="4 6" id="KW-1133">Transmembrane helix</keyword>